<dbReference type="EMBL" id="JAGPYM010000042">
    <property type="protein sequence ID" value="KAH6874049.1"/>
    <property type="molecule type" value="Genomic_DNA"/>
</dbReference>
<accession>A0A9P8VT11</accession>
<evidence type="ECO:0000259" key="1">
    <source>
        <dbReference type="Pfam" id="PF06985"/>
    </source>
</evidence>
<reference evidence="2 3" key="1">
    <citation type="journal article" date="2021" name="Nat. Commun.">
        <title>Genetic determinants of endophytism in the Arabidopsis root mycobiome.</title>
        <authorList>
            <person name="Mesny F."/>
            <person name="Miyauchi S."/>
            <person name="Thiergart T."/>
            <person name="Pickel B."/>
            <person name="Atanasova L."/>
            <person name="Karlsson M."/>
            <person name="Huettel B."/>
            <person name="Barry K.W."/>
            <person name="Haridas S."/>
            <person name="Chen C."/>
            <person name="Bauer D."/>
            <person name="Andreopoulos W."/>
            <person name="Pangilinan J."/>
            <person name="LaButti K."/>
            <person name="Riley R."/>
            <person name="Lipzen A."/>
            <person name="Clum A."/>
            <person name="Drula E."/>
            <person name="Henrissat B."/>
            <person name="Kohler A."/>
            <person name="Grigoriev I.V."/>
            <person name="Martin F.M."/>
            <person name="Hacquard S."/>
        </authorList>
    </citation>
    <scope>NUCLEOTIDE SEQUENCE [LARGE SCALE GENOMIC DNA]</scope>
    <source>
        <strain evidence="2 3">MPI-CAGE-CH-0241</strain>
    </source>
</reference>
<proteinExistence type="predicted"/>
<dbReference type="OrthoDB" id="2975793at2759"/>
<keyword evidence="3" id="KW-1185">Reference proteome</keyword>
<comment type="caution">
    <text evidence="2">The sequence shown here is derived from an EMBL/GenBank/DDBJ whole genome shotgun (WGS) entry which is preliminary data.</text>
</comment>
<protein>
    <submittedName>
        <fullName evidence="2">Heterokaryon incompatibility protein-domain-containing protein</fullName>
    </submittedName>
</protein>
<dbReference type="PANTHER" id="PTHR33112">
    <property type="entry name" value="DOMAIN PROTEIN, PUTATIVE-RELATED"/>
    <property type="match status" value="1"/>
</dbReference>
<dbReference type="InterPro" id="IPR010730">
    <property type="entry name" value="HET"/>
</dbReference>
<evidence type="ECO:0000313" key="3">
    <source>
        <dbReference type="Proteomes" id="UP000777438"/>
    </source>
</evidence>
<dbReference type="Proteomes" id="UP000777438">
    <property type="component" value="Unassembled WGS sequence"/>
</dbReference>
<organism evidence="2 3">
    <name type="scientific">Thelonectria olida</name>
    <dbReference type="NCBI Taxonomy" id="1576542"/>
    <lineage>
        <taxon>Eukaryota</taxon>
        <taxon>Fungi</taxon>
        <taxon>Dikarya</taxon>
        <taxon>Ascomycota</taxon>
        <taxon>Pezizomycotina</taxon>
        <taxon>Sordariomycetes</taxon>
        <taxon>Hypocreomycetidae</taxon>
        <taxon>Hypocreales</taxon>
        <taxon>Nectriaceae</taxon>
        <taxon>Thelonectria</taxon>
    </lineage>
</organism>
<gene>
    <name evidence="2" type="ORF">B0T10DRAFT_499396</name>
</gene>
<name>A0A9P8VT11_9HYPO</name>
<dbReference type="Pfam" id="PF06985">
    <property type="entry name" value="HET"/>
    <property type="match status" value="1"/>
</dbReference>
<sequence>MHWCDSIEFELVGTNSYPTRYEDGRKQFSLKNLRLQAGDCEFCAHLVDLIDYRLRHASATEDDVQNAQVTISVDGPRDIRNWSFGFEGVTQRKVLVVSVWAGKRDVEIVLQRAGPGGSVPRINKPKEAGEDTVTLLPPGSWYVPQPGDSVTWDDRPDERVSSLEPTFGRTRPLRIDFDTLGTWLRLCDEQHSICQNQDKPVNFPRFRLIDIKSRCITEIAGQERPRFATLSYVWGTKPFLRLNKENMTDLKKPGCLNDAALSLTIGDAVTVCEKLQIAYLWVDSLCIIQDDESDMIEMIDKMDSIYRESILTIIAASGLDAHSGIPGVRPGTRALQQRLLEVRGVQLIDSVDHKQFQFQTKFEEPHWIADSPWARRAWTFQEALVSRKSLFFTAEQVYWNCREGLLSEDTTEYFRSTEYTAQKGKRLDSEFDPLEYKHIATTFSTRRLTFEADVGRAYLGTQNHLNKKWGGHNFSWGLPHGAFGSFLMWERQFEPDLRMRKGTHPVVQLDGTVVKVPFPSWSWMAWTEGGQLIDFYGDEPDAHSPLFFVFDLATRLIVVRDGSHWRTHSKPLRDLLANETDSTEPGPSWKTEVTEEDLPLELHSTPSIRHSALVFYSETATVRYDPSASFKATSFLDTPDDLKMVSQKYPFSVKIGDTFHRILEEHQTSSDENKGLKEITLVAVFSGQMNKPKKLRGQYRLYCWPVTRKDGVRVRASGMSTVIFLKLWKTLPQRKWELVTML</sequence>
<dbReference type="AlphaFoldDB" id="A0A9P8VT11"/>
<evidence type="ECO:0000313" key="2">
    <source>
        <dbReference type="EMBL" id="KAH6874049.1"/>
    </source>
</evidence>
<feature type="domain" description="Heterokaryon incompatibility" evidence="1">
    <location>
        <begin position="227"/>
        <end position="382"/>
    </location>
</feature>
<dbReference type="PANTHER" id="PTHR33112:SF12">
    <property type="entry name" value="HETEROKARYON INCOMPATIBILITY DOMAIN-CONTAINING PROTEIN"/>
    <property type="match status" value="1"/>
</dbReference>